<dbReference type="RefSeq" id="XP_047760364.1">
    <property type="nucleotide sequence ID" value="XM_047904485.1"/>
</dbReference>
<proteinExistence type="predicted"/>
<feature type="region of interest" description="Disordered" evidence="1">
    <location>
        <begin position="254"/>
        <end position="276"/>
    </location>
</feature>
<feature type="signal peptide" evidence="2">
    <location>
        <begin position="1"/>
        <end position="17"/>
    </location>
</feature>
<evidence type="ECO:0000256" key="2">
    <source>
        <dbReference type="SAM" id="SignalP"/>
    </source>
</evidence>
<keyword evidence="4" id="KW-1185">Reference proteome</keyword>
<evidence type="ECO:0000256" key="1">
    <source>
        <dbReference type="SAM" id="MobiDB-lite"/>
    </source>
</evidence>
<feature type="chain" id="PRO_5040206698" evidence="2">
    <location>
        <begin position="18"/>
        <end position="412"/>
    </location>
</feature>
<dbReference type="OrthoDB" id="10687013at2759"/>
<evidence type="ECO:0000313" key="4">
    <source>
        <dbReference type="Proteomes" id="UP000756132"/>
    </source>
</evidence>
<feature type="region of interest" description="Disordered" evidence="1">
    <location>
        <begin position="178"/>
        <end position="199"/>
    </location>
</feature>
<gene>
    <name evidence="3" type="ORF">CLAFUR5_05337</name>
</gene>
<protein>
    <submittedName>
        <fullName evidence="3">Uncharacterized protein</fullName>
    </submittedName>
</protein>
<accession>A0A9Q8LG44</accession>
<dbReference type="KEGG" id="ffu:CLAFUR5_05337"/>
<organism evidence="3 4">
    <name type="scientific">Passalora fulva</name>
    <name type="common">Tomato leaf mold</name>
    <name type="synonym">Cladosporium fulvum</name>
    <dbReference type="NCBI Taxonomy" id="5499"/>
    <lineage>
        <taxon>Eukaryota</taxon>
        <taxon>Fungi</taxon>
        <taxon>Dikarya</taxon>
        <taxon>Ascomycota</taxon>
        <taxon>Pezizomycotina</taxon>
        <taxon>Dothideomycetes</taxon>
        <taxon>Dothideomycetidae</taxon>
        <taxon>Mycosphaerellales</taxon>
        <taxon>Mycosphaerellaceae</taxon>
        <taxon>Fulvia</taxon>
    </lineage>
</organism>
<dbReference type="GeneID" id="71985215"/>
<keyword evidence="2" id="KW-0732">Signal</keyword>
<dbReference type="EMBL" id="CP090166">
    <property type="protein sequence ID" value="UJO15998.1"/>
    <property type="molecule type" value="Genomic_DNA"/>
</dbReference>
<sequence length="412" mass="46665">MHTHTSILLLLLPSAHAGWRKEEIKNWNKDMENPESLARSRPELSFLIQHSSHGHTHDLCDEYWRPASDPPPPDQVDKPINIYWDHMLKMGSAAITRLESDPNDEKSWINDPEARKLLKAFFAVDIEEPRADDSQTPAKPALPAGTLAAYRWRIARDDFWWFLATSDGCKVYVRLSKHQFPPPDQDNEPPFRRNPERYNQYDPCYQNPSGAFTIWIDPISTITLCPDSFQRFPSDRPDLTLPEIPSELTIYRGTSPANQAQPDDPEITKLSPKAGLEDHTLEDTAVNALTWYRELFRLAGRVPGSSINEVTYIPRTVAKPEAAAHVDLWYQGRRNWNIDATRVAESPSECLLLALNELAPPLMGHQEQPAAVKHVANYAWFSLAVYLQGEIDWSTGEARCAGLPYAPVTAIG</sequence>
<name>A0A9Q8LG44_PASFU</name>
<reference evidence="3" key="1">
    <citation type="submission" date="2021-12" db="EMBL/GenBank/DDBJ databases">
        <authorList>
            <person name="Zaccaron A."/>
            <person name="Stergiopoulos I."/>
        </authorList>
    </citation>
    <scope>NUCLEOTIDE SEQUENCE</scope>
    <source>
        <strain evidence="3">Race5_Kim</strain>
    </source>
</reference>
<evidence type="ECO:0000313" key="3">
    <source>
        <dbReference type="EMBL" id="UJO15998.1"/>
    </source>
</evidence>
<reference evidence="3" key="2">
    <citation type="journal article" date="2022" name="Microb. Genom.">
        <title>A chromosome-scale genome assembly of the tomato pathogen Cladosporium fulvum reveals a compartmentalized genome architecture and the presence of a dispensable chromosome.</title>
        <authorList>
            <person name="Zaccaron A.Z."/>
            <person name="Chen L.H."/>
            <person name="Samaras A."/>
            <person name="Stergiopoulos I."/>
        </authorList>
    </citation>
    <scope>NUCLEOTIDE SEQUENCE</scope>
    <source>
        <strain evidence="3">Race5_Kim</strain>
    </source>
</reference>
<dbReference type="Proteomes" id="UP000756132">
    <property type="component" value="Chromosome 4"/>
</dbReference>
<dbReference type="AlphaFoldDB" id="A0A9Q8LG44"/>